<dbReference type="AlphaFoldDB" id="A0A919TNN2"/>
<feature type="region of interest" description="Disordered" evidence="1">
    <location>
        <begin position="466"/>
        <end position="498"/>
    </location>
</feature>
<accession>A0A919TNN2</accession>
<protein>
    <submittedName>
        <fullName evidence="2">Uncharacterized protein</fullName>
    </submittedName>
</protein>
<dbReference type="Proteomes" id="UP000629619">
    <property type="component" value="Unassembled WGS sequence"/>
</dbReference>
<dbReference type="SUPFAM" id="SSF56349">
    <property type="entry name" value="DNA breaking-rejoining enzymes"/>
    <property type="match status" value="1"/>
</dbReference>
<evidence type="ECO:0000256" key="1">
    <source>
        <dbReference type="SAM" id="MobiDB-lite"/>
    </source>
</evidence>
<dbReference type="EMBL" id="BOMW01000071">
    <property type="protein sequence ID" value="GIF08949.1"/>
    <property type="molecule type" value="Genomic_DNA"/>
</dbReference>
<evidence type="ECO:0000313" key="2">
    <source>
        <dbReference type="EMBL" id="GIF08949.1"/>
    </source>
</evidence>
<sequence length="537" mass="59392">MTTASPRRRGKRVYRGPARSCEQCLAWGVLRQRVCRGCEAFARKNPLGRCRTCARRAVPVDEGVCRLCRRQASLIAGPDCKTALDLTAAAGTGQQLFFAGFSRAARTRWKPVTLPGTQPTLVALPARSAGWEQPILVDAPRDCRHASSLDPPRDPGFLRLVLQHADVLAEHNGWPPRTLQQVRRGLRMIASCHEPGESVKASTVTAMSPHGVPGLRVLEVLFAAGDDLVVDDRTDSLTVWIDTKFAPLPPRIRDELDAWITVLRHGTPRRRARPRITVFTLLAAAHPFLTEIADRYITLRQVTRQDVLGWLNDRKHRAGDAHALRDLFGVLKAQRLVFANPLTRIHVGSANPSTPAALTGEALHAIGDAAKNDPALQTVVALIGVHALRSHQVRSLTLDQIDLPNQRIYLGAARRRLDPFTAAALVAYLHYRHRRWPDTGNQHILLTPHRPRTRTGQRLLAHQPLRRAAGHSRPAPRGSHSGGGASCQRRPAAHRRDVRALRQARPALRQDCLAGALRPAITRHEVGTALPMSRGRW</sequence>
<name>A0A919TNN2_9ACTN</name>
<comment type="caution">
    <text evidence="2">The sequence shown here is derived from an EMBL/GenBank/DDBJ whole genome shotgun (WGS) entry which is preliminary data.</text>
</comment>
<organism evidence="2 3">
    <name type="scientific">Actinoplanes siamensis</name>
    <dbReference type="NCBI Taxonomy" id="1223317"/>
    <lineage>
        <taxon>Bacteria</taxon>
        <taxon>Bacillati</taxon>
        <taxon>Actinomycetota</taxon>
        <taxon>Actinomycetes</taxon>
        <taxon>Micromonosporales</taxon>
        <taxon>Micromonosporaceae</taxon>
        <taxon>Actinoplanes</taxon>
    </lineage>
</organism>
<dbReference type="GO" id="GO:0003677">
    <property type="term" value="F:DNA binding"/>
    <property type="evidence" value="ECO:0007669"/>
    <property type="project" value="InterPro"/>
</dbReference>
<proteinExistence type="predicted"/>
<evidence type="ECO:0000313" key="3">
    <source>
        <dbReference type="Proteomes" id="UP000629619"/>
    </source>
</evidence>
<dbReference type="InterPro" id="IPR011010">
    <property type="entry name" value="DNA_brk_join_enz"/>
</dbReference>
<gene>
    <name evidence="2" type="ORF">Asi03nite_64870</name>
</gene>
<reference evidence="2" key="1">
    <citation type="submission" date="2021-01" db="EMBL/GenBank/DDBJ databases">
        <title>Whole genome shotgun sequence of Actinoplanes siamensis NBRC 109076.</title>
        <authorList>
            <person name="Komaki H."/>
            <person name="Tamura T."/>
        </authorList>
    </citation>
    <scope>NUCLEOTIDE SEQUENCE</scope>
    <source>
        <strain evidence="2">NBRC 109076</strain>
    </source>
</reference>
<dbReference type="RefSeq" id="WP_203684289.1">
    <property type="nucleotide sequence ID" value="NZ_BOMW01000071.1"/>
</dbReference>
<keyword evidence="3" id="KW-1185">Reference proteome</keyword>